<evidence type="ECO:0000256" key="4">
    <source>
        <dbReference type="ARBA" id="ARBA00022825"/>
    </source>
</evidence>
<comment type="similarity">
    <text evidence="1">Belongs to the peptidase S49 family.</text>
</comment>
<dbReference type="PANTHER" id="PTHR42987">
    <property type="entry name" value="PEPTIDASE S49"/>
    <property type="match status" value="1"/>
</dbReference>
<keyword evidence="2" id="KW-0645">Protease</keyword>
<evidence type="ECO:0000256" key="3">
    <source>
        <dbReference type="ARBA" id="ARBA00022801"/>
    </source>
</evidence>
<keyword evidence="5" id="KW-0472">Membrane</keyword>
<keyword evidence="5" id="KW-1133">Transmembrane helix</keyword>
<sequence>MNKRPLLMGFAVIGGLFVGCWLMIYLLSGWLGSRPSFAVGAKVGVIEISGVITSSRLINERIVRFKEDDSIKAVVLRVESPGGGVGPSQEIYSEVKKLAKVKPVVVSMGAVAASGGYYVAAPAAKILANPGTITGSIGVIMEFTNIRELLDKIGLSNHVVKSGEHKDLGSPIRPMTQAERKLIQTMIDDVHSQFVQAVAEGRRLDLKKVELLADGRIYTGAQALAEGLVDRLGNLQDAVDVAAELAGIDEKPRVVYPPKEKAPFIEYFVEETITRVRQQIHEQASGGLKFLWSGIE</sequence>
<feature type="domain" description="Peptidase S49" evidence="6">
    <location>
        <begin position="97"/>
        <end position="248"/>
    </location>
</feature>
<evidence type="ECO:0000313" key="8">
    <source>
        <dbReference type="Proteomes" id="UP000317155"/>
    </source>
</evidence>
<proteinExistence type="inferred from homology"/>
<dbReference type="PANTHER" id="PTHR42987:SF7">
    <property type="entry name" value="SIGNAL PEPTIDE PEPTIDASE SPPA-RELATED"/>
    <property type="match status" value="1"/>
</dbReference>
<keyword evidence="4" id="KW-0720">Serine protease</keyword>
<accession>A0A550JKM4</accession>
<keyword evidence="5" id="KW-0812">Transmembrane</keyword>
<dbReference type="GO" id="GO:0006508">
    <property type="term" value="P:proteolysis"/>
    <property type="evidence" value="ECO:0007669"/>
    <property type="project" value="UniProtKB-KW"/>
</dbReference>
<dbReference type="InterPro" id="IPR029045">
    <property type="entry name" value="ClpP/crotonase-like_dom_sf"/>
</dbReference>
<dbReference type="Gene3D" id="6.20.330.10">
    <property type="match status" value="1"/>
</dbReference>
<keyword evidence="8" id="KW-1185">Reference proteome</keyword>
<dbReference type="Gene3D" id="3.90.226.10">
    <property type="entry name" value="2-enoyl-CoA Hydratase, Chain A, domain 1"/>
    <property type="match status" value="1"/>
</dbReference>
<keyword evidence="3" id="KW-0378">Hydrolase</keyword>
<dbReference type="Proteomes" id="UP000317155">
    <property type="component" value="Unassembled WGS sequence"/>
</dbReference>
<dbReference type="InterPro" id="IPR004635">
    <property type="entry name" value="Pept_S49_SppA"/>
</dbReference>
<dbReference type="OrthoDB" id="9764363at2"/>
<dbReference type="PROSITE" id="PS51257">
    <property type="entry name" value="PROKAR_LIPOPROTEIN"/>
    <property type="match status" value="1"/>
</dbReference>
<comment type="caution">
    <text evidence="7">The sequence shown here is derived from an EMBL/GenBank/DDBJ whole genome shotgun (WGS) entry which is preliminary data.</text>
</comment>
<organism evidence="7 8">
    <name type="scientific">Trichloromonas acetexigens</name>
    <dbReference type="NCBI Taxonomy" id="38815"/>
    <lineage>
        <taxon>Bacteria</taxon>
        <taxon>Pseudomonadati</taxon>
        <taxon>Thermodesulfobacteriota</taxon>
        <taxon>Desulfuromonadia</taxon>
        <taxon>Desulfuromonadales</taxon>
        <taxon>Trichloromonadaceae</taxon>
        <taxon>Trichloromonas</taxon>
    </lineage>
</organism>
<feature type="transmembrane region" description="Helical" evidence="5">
    <location>
        <begin position="6"/>
        <end position="27"/>
    </location>
</feature>
<dbReference type="RefSeq" id="WP_092052388.1">
    <property type="nucleotide sequence ID" value="NZ_FOJJ01000001.1"/>
</dbReference>
<reference evidence="7 8" key="1">
    <citation type="submission" date="2019-07" db="EMBL/GenBank/DDBJ databases">
        <title>Insights of Desulfuromonas acetexigens electromicrobiology.</title>
        <authorList>
            <person name="Katuri K."/>
            <person name="Sapireddy V."/>
            <person name="Shaw D.R."/>
            <person name="Saikaly P."/>
        </authorList>
    </citation>
    <scope>NUCLEOTIDE SEQUENCE [LARGE SCALE GENOMIC DNA]</scope>
    <source>
        <strain evidence="7 8">2873</strain>
    </source>
</reference>
<dbReference type="Pfam" id="PF01343">
    <property type="entry name" value="Peptidase_S49"/>
    <property type="match status" value="1"/>
</dbReference>
<dbReference type="NCBIfam" id="TIGR00706">
    <property type="entry name" value="SppA_dom"/>
    <property type="match status" value="1"/>
</dbReference>
<evidence type="ECO:0000256" key="2">
    <source>
        <dbReference type="ARBA" id="ARBA00022670"/>
    </source>
</evidence>
<dbReference type="SUPFAM" id="SSF52096">
    <property type="entry name" value="ClpP/crotonase"/>
    <property type="match status" value="1"/>
</dbReference>
<evidence type="ECO:0000259" key="6">
    <source>
        <dbReference type="Pfam" id="PF01343"/>
    </source>
</evidence>
<dbReference type="GO" id="GO:0008236">
    <property type="term" value="F:serine-type peptidase activity"/>
    <property type="evidence" value="ECO:0007669"/>
    <property type="project" value="UniProtKB-KW"/>
</dbReference>
<dbReference type="CDD" id="cd07023">
    <property type="entry name" value="S49_Sppa_N_C"/>
    <property type="match status" value="1"/>
</dbReference>
<dbReference type="InterPro" id="IPR047272">
    <property type="entry name" value="S49_SppA_C"/>
</dbReference>
<name>A0A550JKM4_9BACT</name>
<dbReference type="EMBL" id="VJVV01000001">
    <property type="protein sequence ID" value="TRO83737.1"/>
    <property type="molecule type" value="Genomic_DNA"/>
</dbReference>
<gene>
    <name evidence="7" type="primary">sppA</name>
    <name evidence="7" type="ORF">FL622_00705</name>
</gene>
<dbReference type="InterPro" id="IPR002142">
    <property type="entry name" value="Peptidase_S49"/>
</dbReference>
<evidence type="ECO:0000256" key="5">
    <source>
        <dbReference type="SAM" id="Phobius"/>
    </source>
</evidence>
<evidence type="ECO:0000313" key="7">
    <source>
        <dbReference type="EMBL" id="TRO83737.1"/>
    </source>
</evidence>
<protein>
    <submittedName>
        <fullName evidence="7">Signal peptide peptidase SppA</fullName>
    </submittedName>
</protein>
<dbReference type="AlphaFoldDB" id="A0A550JKM4"/>
<evidence type="ECO:0000256" key="1">
    <source>
        <dbReference type="ARBA" id="ARBA00008683"/>
    </source>
</evidence>